<reference evidence="2 3" key="1">
    <citation type="journal article" date="2016" name="Sci. Rep.">
        <title>The Dendrobium catenatum Lindl. genome sequence provides insights into polysaccharide synthase, floral development and adaptive evolution.</title>
        <authorList>
            <person name="Zhang G.Q."/>
            <person name="Xu Q."/>
            <person name="Bian C."/>
            <person name="Tsai W.C."/>
            <person name="Yeh C.M."/>
            <person name="Liu K.W."/>
            <person name="Yoshida K."/>
            <person name="Zhang L.S."/>
            <person name="Chang S.B."/>
            <person name="Chen F."/>
            <person name="Shi Y."/>
            <person name="Su Y.Y."/>
            <person name="Zhang Y.Q."/>
            <person name="Chen L.J."/>
            <person name="Yin Y."/>
            <person name="Lin M."/>
            <person name="Huang H."/>
            <person name="Deng H."/>
            <person name="Wang Z.W."/>
            <person name="Zhu S.L."/>
            <person name="Zhao X."/>
            <person name="Deng C."/>
            <person name="Niu S.C."/>
            <person name="Huang J."/>
            <person name="Wang M."/>
            <person name="Liu G.H."/>
            <person name="Yang H.J."/>
            <person name="Xiao X.J."/>
            <person name="Hsiao Y.Y."/>
            <person name="Wu W.L."/>
            <person name="Chen Y.Y."/>
            <person name="Mitsuda N."/>
            <person name="Ohme-Takagi M."/>
            <person name="Luo Y.B."/>
            <person name="Van de Peer Y."/>
            <person name="Liu Z.J."/>
        </authorList>
    </citation>
    <scope>NUCLEOTIDE SEQUENCE [LARGE SCALE GENOMIC DNA]</scope>
    <source>
        <tissue evidence="2">The whole plant</tissue>
    </source>
</reference>
<dbReference type="InterPro" id="IPR041588">
    <property type="entry name" value="Integrase_H2C2"/>
</dbReference>
<reference evidence="2 3" key="2">
    <citation type="journal article" date="2017" name="Nature">
        <title>The Apostasia genome and the evolution of orchids.</title>
        <authorList>
            <person name="Zhang G.Q."/>
            <person name="Liu K.W."/>
            <person name="Li Z."/>
            <person name="Lohaus R."/>
            <person name="Hsiao Y.Y."/>
            <person name="Niu S.C."/>
            <person name="Wang J.Y."/>
            <person name="Lin Y.C."/>
            <person name="Xu Q."/>
            <person name="Chen L.J."/>
            <person name="Yoshida K."/>
            <person name="Fujiwara S."/>
            <person name="Wang Z.W."/>
            <person name="Zhang Y.Q."/>
            <person name="Mitsuda N."/>
            <person name="Wang M."/>
            <person name="Liu G.H."/>
            <person name="Pecoraro L."/>
            <person name="Huang H.X."/>
            <person name="Xiao X.J."/>
            <person name="Lin M."/>
            <person name="Wu X.Y."/>
            <person name="Wu W.L."/>
            <person name="Chen Y.Y."/>
            <person name="Chang S.B."/>
            <person name="Sakamoto S."/>
            <person name="Ohme-Takagi M."/>
            <person name="Yagi M."/>
            <person name="Zeng S.J."/>
            <person name="Shen C.Y."/>
            <person name="Yeh C.M."/>
            <person name="Luo Y.B."/>
            <person name="Tsai W.C."/>
            <person name="Van de Peer Y."/>
            <person name="Liu Z.J."/>
        </authorList>
    </citation>
    <scope>NUCLEOTIDE SEQUENCE [LARGE SCALE GENOMIC DNA]</scope>
    <source>
        <tissue evidence="2">The whole plant</tissue>
    </source>
</reference>
<name>A0A2I0XEK7_9ASPA</name>
<dbReference type="Gene3D" id="1.10.340.70">
    <property type="match status" value="1"/>
</dbReference>
<dbReference type="EMBL" id="KZ501954">
    <property type="protein sequence ID" value="PKU86333.1"/>
    <property type="molecule type" value="Genomic_DNA"/>
</dbReference>
<evidence type="ECO:0000313" key="2">
    <source>
        <dbReference type="EMBL" id="PKU86333.1"/>
    </source>
</evidence>
<feature type="domain" description="Integrase zinc-binding" evidence="1">
    <location>
        <begin position="106"/>
        <end position="154"/>
    </location>
</feature>
<dbReference type="InterPro" id="IPR050951">
    <property type="entry name" value="Retrovirus_Pol_polyprotein"/>
</dbReference>
<sequence length="154" mass="17911">MVTEEHQRWLSKLLVYDFEIQYRPWVENKAADALSRCMGELQTLAVSVPMMVDWEAIKEESARDEELGRIRTDLLKGEGNHPGYYVEGERLLYQGRFVLPRTSIHIPQLLQEFHGTTVGGHSGVLKTYRRLAAELYWRGMHKDVEEMVSRCKVC</sequence>
<gene>
    <name evidence="2" type="ORF">MA16_Dca002164</name>
</gene>
<keyword evidence="3" id="KW-1185">Reference proteome</keyword>
<dbReference type="PANTHER" id="PTHR37984:SF5">
    <property type="entry name" value="PROTEIN NYNRIN-LIKE"/>
    <property type="match status" value="1"/>
</dbReference>
<evidence type="ECO:0000259" key="1">
    <source>
        <dbReference type="Pfam" id="PF17921"/>
    </source>
</evidence>
<protein>
    <recommendedName>
        <fullName evidence="1">Integrase zinc-binding domain-containing protein</fullName>
    </recommendedName>
</protein>
<dbReference type="Proteomes" id="UP000233837">
    <property type="component" value="Unassembled WGS sequence"/>
</dbReference>
<accession>A0A2I0XEK7</accession>
<proteinExistence type="predicted"/>
<evidence type="ECO:0000313" key="3">
    <source>
        <dbReference type="Proteomes" id="UP000233837"/>
    </source>
</evidence>
<dbReference type="FunFam" id="1.10.340.70:FF:000001">
    <property type="entry name" value="Retrovirus-related Pol polyprotein from transposon gypsy-like Protein"/>
    <property type="match status" value="1"/>
</dbReference>
<dbReference type="AlphaFoldDB" id="A0A2I0XEK7"/>
<dbReference type="Pfam" id="PF17921">
    <property type="entry name" value="Integrase_H2C2"/>
    <property type="match status" value="1"/>
</dbReference>
<dbReference type="PANTHER" id="PTHR37984">
    <property type="entry name" value="PROTEIN CBG26694"/>
    <property type="match status" value="1"/>
</dbReference>
<organism evidence="2 3">
    <name type="scientific">Dendrobium catenatum</name>
    <dbReference type="NCBI Taxonomy" id="906689"/>
    <lineage>
        <taxon>Eukaryota</taxon>
        <taxon>Viridiplantae</taxon>
        <taxon>Streptophyta</taxon>
        <taxon>Embryophyta</taxon>
        <taxon>Tracheophyta</taxon>
        <taxon>Spermatophyta</taxon>
        <taxon>Magnoliopsida</taxon>
        <taxon>Liliopsida</taxon>
        <taxon>Asparagales</taxon>
        <taxon>Orchidaceae</taxon>
        <taxon>Epidendroideae</taxon>
        <taxon>Malaxideae</taxon>
        <taxon>Dendrobiinae</taxon>
        <taxon>Dendrobium</taxon>
    </lineage>
</organism>